<evidence type="ECO:0000313" key="15">
    <source>
        <dbReference type="Proteomes" id="UP000315783"/>
    </source>
</evidence>
<dbReference type="InterPro" id="IPR002402">
    <property type="entry name" value="Cyt_P450_E_grp-II"/>
</dbReference>
<dbReference type="InterPro" id="IPR001128">
    <property type="entry name" value="Cyt_P450"/>
</dbReference>
<sequence>MHPLALIPCHLGAVTARLGEYPIRTLIPICFLAAVCYRVLRYLTAWRVLGRAYASHGCERPAAYRHKDPVLGLDALFDAIAAARESRFTTSSARLFREIGANTYFTWIQGQQTIHTAEPDNIKCMLATQWRDYSIATRQAVLGEFLGHGIFVLEGDDWARSRARLRPNFAKDQVADLAMLERHVAELLRVLPSDPSDVVDLQTYFLRFTLDSASEFLLGHSTNTLARPSARDQEFGEAFTSSLLNITQKLRRGPLDRFYRKHPREKGWRRICRDYIGTFVDEAMTIREKMETCGLDEAEGGVERRYYFLKEVAKTIDNREHICDEIMNLMVAGRDTTASLMSSAFYVLSRRPDLWRMLRHEIQDLGSKPPNYEQLRGLKFAKYIINETLRLYPPVFQNNRQATRDTILPTGGGPDGTSPVFVPKGSSVVYSAWTMQRRKDLYGPDADEFRPERWATQRHGWDFIPFGGGPRICIGQQYALTEATYVMVRMAQEYVSVGATDDAPWTEYIALTLSVKEGVKCRLTRASS</sequence>
<evidence type="ECO:0000256" key="12">
    <source>
        <dbReference type="PIRSR" id="PIRSR602402-1"/>
    </source>
</evidence>
<keyword evidence="15" id="KW-1185">Reference proteome</keyword>
<dbReference type="Pfam" id="PF00067">
    <property type="entry name" value="p450"/>
    <property type="match status" value="1"/>
</dbReference>
<dbReference type="EMBL" id="SPUK01000012">
    <property type="protein sequence ID" value="TQV93296.1"/>
    <property type="molecule type" value="Genomic_DNA"/>
</dbReference>
<feature type="binding site" description="axial binding residue" evidence="12">
    <location>
        <position position="473"/>
    </location>
    <ligand>
        <name>heme</name>
        <dbReference type="ChEBI" id="CHEBI:30413"/>
    </ligand>
    <ligandPart>
        <name>Fe</name>
        <dbReference type="ChEBI" id="CHEBI:18248"/>
    </ligandPart>
</feature>
<dbReference type="CDD" id="cd11063">
    <property type="entry name" value="CYP52"/>
    <property type="match status" value="1"/>
</dbReference>
<organism evidence="14 15">
    <name type="scientific">Cordyceps javanica</name>
    <dbReference type="NCBI Taxonomy" id="43265"/>
    <lineage>
        <taxon>Eukaryota</taxon>
        <taxon>Fungi</taxon>
        <taxon>Dikarya</taxon>
        <taxon>Ascomycota</taxon>
        <taxon>Pezizomycotina</taxon>
        <taxon>Sordariomycetes</taxon>
        <taxon>Hypocreomycetidae</taxon>
        <taxon>Hypocreales</taxon>
        <taxon>Cordycipitaceae</taxon>
        <taxon>Cordyceps</taxon>
    </lineage>
</organism>
<comment type="subcellular location">
    <subcellularLocation>
        <location evidence="2">Membrane</location>
        <topology evidence="2">Single-pass membrane protein</topology>
    </subcellularLocation>
</comment>
<dbReference type="OrthoDB" id="1470350at2759"/>
<keyword evidence="8 13" id="KW-0560">Oxidoreductase</keyword>
<keyword evidence="4 12" id="KW-0349">Heme</keyword>
<gene>
    <name evidence="14" type="ORF">IF1G_07874</name>
</gene>
<dbReference type="PANTHER" id="PTHR24287">
    <property type="entry name" value="P450, PUTATIVE (EUROFUNG)-RELATED"/>
    <property type="match status" value="1"/>
</dbReference>
<evidence type="ECO:0000256" key="7">
    <source>
        <dbReference type="ARBA" id="ARBA00022989"/>
    </source>
</evidence>
<dbReference type="PANTHER" id="PTHR24287:SF17">
    <property type="entry name" value="P450, PUTATIVE (EUROFUNG)-RELATED"/>
    <property type="match status" value="1"/>
</dbReference>
<evidence type="ECO:0000256" key="3">
    <source>
        <dbReference type="ARBA" id="ARBA00010617"/>
    </source>
</evidence>
<evidence type="ECO:0000256" key="11">
    <source>
        <dbReference type="ARBA" id="ARBA00023136"/>
    </source>
</evidence>
<dbReference type="STRING" id="43265.A0A545UV19"/>
<proteinExistence type="inferred from homology"/>
<keyword evidence="10 13" id="KW-0503">Monooxygenase</keyword>
<keyword evidence="5" id="KW-0812">Transmembrane</keyword>
<evidence type="ECO:0000256" key="4">
    <source>
        <dbReference type="ARBA" id="ARBA00022617"/>
    </source>
</evidence>
<dbReference type="GO" id="GO:0016020">
    <property type="term" value="C:membrane"/>
    <property type="evidence" value="ECO:0007669"/>
    <property type="project" value="UniProtKB-SubCell"/>
</dbReference>
<keyword evidence="9 12" id="KW-0408">Iron</keyword>
<evidence type="ECO:0000256" key="13">
    <source>
        <dbReference type="RuleBase" id="RU000461"/>
    </source>
</evidence>
<evidence type="ECO:0000256" key="1">
    <source>
        <dbReference type="ARBA" id="ARBA00001971"/>
    </source>
</evidence>
<dbReference type="GO" id="GO:0016712">
    <property type="term" value="F:oxidoreductase activity, acting on paired donors, with incorporation or reduction of molecular oxygen, reduced flavin or flavoprotein as one donor, and incorporation of one atom of oxygen"/>
    <property type="evidence" value="ECO:0007669"/>
    <property type="project" value="InterPro"/>
</dbReference>
<dbReference type="PROSITE" id="PS00086">
    <property type="entry name" value="CYTOCHROME_P450"/>
    <property type="match status" value="1"/>
</dbReference>
<accession>A0A545UV19</accession>
<keyword evidence="7" id="KW-1133">Transmembrane helix</keyword>
<evidence type="ECO:0000256" key="6">
    <source>
        <dbReference type="ARBA" id="ARBA00022723"/>
    </source>
</evidence>
<dbReference type="InterPro" id="IPR002974">
    <property type="entry name" value="Cyt_P450_E_CYP52_ascomycetes"/>
</dbReference>
<dbReference type="SUPFAM" id="SSF48264">
    <property type="entry name" value="Cytochrome P450"/>
    <property type="match status" value="1"/>
</dbReference>
<dbReference type="InterPro" id="IPR036396">
    <property type="entry name" value="Cyt_P450_sf"/>
</dbReference>
<keyword evidence="6 12" id="KW-0479">Metal-binding</keyword>
<evidence type="ECO:0000256" key="2">
    <source>
        <dbReference type="ARBA" id="ARBA00004167"/>
    </source>
</evidence>
<dbReference type="InterPro" id="IPR047146">
    <property type="entry name" value="Cyt_P450_E_CYP52_fungi"/>
</dbReference>
<keyword evidence="11" id="KW-0472">Membrane</keyword>
<reference evidence="14 15" key="1">
    <citation type="journal article" date="2019" name="Appl. Microbiol. Biotechnol.">
        <title>Genome sequence of Isaria javanica and comparative genome analysis insights into family S53 peptidase evolution in fungal entomopathogens.</title>
        <authorList>
            <person name="Lin R."/>
            <person name="Zhang X."/>
            <person name="Xin B."/>
            <person name="Zou M."/>
            <person name="Gao Y."/>
            <person name="Qin F."/>
            <person name="Hu Q."/>
            <person name="Xie B."/>
            <person name="Cheng X."/>
        </authorList>
    </citation>
    <scope>NUCLEOTIDE SEQUENCE [LARGE SCALE GENOMIC DNA]</scope>
    <source>
        <strain evidence="14 15">IJ1G</strain>
    </source>
</reference>
<comment type="cofactor">
    <cofactor evidence="1 12">
        <name>heme</name>
        <dbReference type="ChEBI" id="CHEBI:30413"/>
    </cofactor>
</comment>
<dbReference type="GO" id="GO:0005506">
    <property type="term" value="F:iron ion binding"/>
    <property type="evidence" value="ECO:0007669"/>
    <property type="project" value="InterPro"/>
</dbReference>
<name>A0A545UV19_9HYPO</name>
<dbReference type="Proteomes" id="UP000315783">
    <property type="component" value="Unassembled WGS sequence"/>
</dbReference>
<evidence type="ECO:0000256" key="5">
    <source>
        <dbReference type="ARBA" id="ARBA00022692"/>
    </source>
</evidence>
<evidence type="ECO:0000256" key="8">
    <source>
        <dbReference type="ARBA" id="ARBA00023002"/>
    </source>
</evidence>
<dbReference type="InterPro" id="IPR017972">
    <property type="entry name" value="Cyt_P450_CS"/>
</dbReference>
<dbReference type="PRINTS" id="PR01239">
    <property type="entry name" value="EP450IICYP52"/>
</dbReference>
<dbReference type="PRINTS" id="PR00385">
    <property type="entry name" value="P450"/>
</dbReference>
<dbReference type="GO" id="GO:0020037">
    <property type="term" value="F:heme binding"/>
    <property type="evidence" value="ECO:0007669"/>
    <property type="project" value="InterPro"/>
</dbReference>
<dbReference type="AlphaFoldDB" id="A0A545UV19"/>
<comment type="similarity">
    <text evidence="3 13">Belongs to the cytochrome P450 family.</text>
</comment>
<protein>
    <submittedName>
        <fullName evidence="14">Cytochrome P450</fullName>
    </submittedName>
</protein>
<evidence type="ECO:0000256" key="10">
    <source>
        <dbReference type="ARBA" id="ARBA00023033"/>
    </source>
</evidence>
<evidence type="ECO:0000256" key="9">
    <source>
        <dbReference type="ARBA" id="ARBA00023004"/>
    </source>
</evidence>
<dbReference type="PRINTS" id="PR00464">
    <property type="entry name" value="EP450II"/>
</dbReference>
<dbReference type="Gene3D" id="1.10.630.10">
    <property type="entry name" value="Cytochrome P450"/>
    <property type="match status" value="1"/>
</dbReference>
<comment type="caution">
    <text evidence="14">The sequence shown here is derived from an EMBL/GenBank/DDBJ whole genome shotgun (WGS) entry which is preliminary data.</text>
</comment>
<evidence type="ECO:0000313" key="14">
    <source>
        <dbReference type="EMBL" id="TQV93296.1"/>
    </source>
</evidence>